<dbReference type="PANTHER" id="PTHR36566">
    <property type="entry name" value="NICKEL INSERTION PROTEIN-RELATED"/>
    <property type="match status" value="1"/>
</dbReference>
<dbReference type="GO" id="GO:0051604">
    <property type="term" value="P:protein maturation"/>
    <property type="evidence" value="ECO:0007669"/>
    <property type="project" value="UniProtKB-UniRule"/>
</dbReference>
<comment type="catalytic activity">
    <reaction evidence="2">
        <text>Ni(II)-pyridinium-3,5-bisthiocarboxylate mononucleotide = pyridinium-3,5-bisthiocarboxylate mononucleotide + Ni(2+)</text>
        <dbReference type="Rhea" id="RHEA:54784"/>
        <dbReference type="ChEBI" id="CHEBI:49786"/>
        <dbReference type="ChEBI" id="CHEBI:137372"/>
        <dbReference type="ChEBI" id="CHEBI:137373"/>
        <dbReference type="EC" id="4.99.1.12"/>
    </reaction>
</comment>
<dbReference type="Proteomes" id="UP000886886">
    <property type="component" value="Unassembled WGS sequence"/>
</dbReference>
<accession>A0A9D0ZUK0</accession>
<keyword evidence="2" id="KW-0456">Lyase</keyword>
<gene>
    <name evidence="2 3" type="primary">larC</name>
    <name evidence="3" type="ORF">IAB26_06740</name>
</gene>
<dbReference type="GO" id="GO:0016151">
    <property type="term" value="F:nickel cation binding"/>
    <property type="evidence" value="ECO:0007669"/>
    <property type="project" value="UniProtKB-UniRule"/>
</dbReference>
<protein>
    <recommendedName>
        <fullName evidence="2">Pyridinium-3,5-bisthiocarboxylic acid mononucleotide nickel insertion protein</fullName>
        <shortName evidence="2">P2TMN nickel insertion protein</shortName>
        <ecNumber evidence="2">4.99.1.12</ecNumber>
    </recommendedName>
    <alternativeName>
        <fullName evidence="2">Nickel-pincer cofactor biosynthesis protein LarC</fullName>
    </alternativeName>
</protein>
<comment type="caution">
    <text evidence="3">The sequence shown here is derived from an EMBL/GenBank/DDBJ whole genome shotgun (WGS) entry which is preliminary data.</text>
</comment>
<evidence type="ECO:0000313" key="4">
    <source>
        <dbReference type="Proteomes" id="UP000886886"/>
    </source>
</evidence>
<dbReference type="GO" id="GO:0016829">
    <property type="term" value="F:lyase activity"/>
    <property type="evidence" value="ECO:0007669"/>
    <property type="project" value="UniProtKB-UniRule"/>
</dbReference>
<organism evidence="3 4">
    <name type="scientific">Candidatus Limivivens merdigallinarum</name>
    <dbReference type="NCBI Taxonomy" id="2840859"/>
    <lineage>
        <taxon>Bacteria</taxon>
        <taxon>Bacillati</taxon>
        <taxon>Bacillota</taxon>
        <taxon>Clostridia</taxon>
        <taxon>Lachnospirales</taxon>
        <taxon>Lachnospiraceae</taxon>
        <taxon>Lachnospiraceae incertae sedis</taxon>
        <taxon>Candidatus Limivivens</taxon>
    </lineage>
</organism>
<dbReference type="AlphaFoldDB" id="A0A9D0ZUK0"/>
<dbReference type="EMBL" id="DVFT01000098">
    <property type="protein sequence ID" value="HIQ96242.1"/>
    <property type="molecule type" value="Genomic_DNA"/>
</dbReference>
<comment type="similarity">
    <text evidence="2">Belongs to the LarC family.</text>
</comment>
<comment type="function">
    <text evidence="2">Involved in the biosynthesis of a nickel-pincer cofactor ((SCS)Ni(II) pincer complex). Binds Ni(2+), and functions in nickel delivery to pyridinium-3,5-bisthiocarboxylic acid mononucleotide (P2TMN), to form the mature cofactor. Is thus probably required for the activation of nickel-pincer cofactor-dependent enzymes.</text>
</comment>
<dbReference type="InterPro" id="IPR002822">
    <property type="entry name" value="Ni_insertion"/>
</dbReference>
<dbReference type="Pfam" id="PF01969">
    <property type="entry name" value="Ni_insertion"/>
    <property type="match status" value="1"/>
</dbReference>
<dbReference type="EC" id="4.99.1.12" evidence="2"/>
<keyword evidence="1 2" id="KW-0533">Nickel</keyword>
<evidence type="ECO:0000256" key="1">
    <source>
        <dbReference type="ARBA" id="ARBA00022596"/>
    </source>
</evidence>
<sequence length="394" mass="44012">MGKTVYLECYSGISGDMTVAALLDLGASERALREALDALPVHGYEIKIGRTKKNGIEAMDFDVILDQEPHHDHRSYRHIMEMLEKAELKDEVRRWAQKIFEIIGIAEARVHGVEIDDVHFHETGAVDSIVDIVGTAACLVDLGITSAYVSPLYEGRGFVKCQHGLIPVPAPAVSEIAREKGLTLAITETEGEMVTPTGAAIAAALWCKKSLPEGISVEKIGIGAGKKEFPHANILRAMLLKETEDEGDEIWVLTTNVDDCTGEQLGYTAECLLSAGAKDVAYMPIFMKKGRPAYGMEVLCKEDKVPLMEEIIFRETTSIGIRKHKEKRRVLKRKIIELDTPNGEAEVKAVKIGEETRMYPEYESVKKISKETKRSYREIYQYLVEEAWKKNEED</sequence>
<dbReference type="HAMAP" id="MF_01074">
    <property type="entry name" value="LarC"/>
    <property type="match status" value="1"/>
</dbReference>
<name>A0A9D0ZUK0_9FIRM</name>
<evidence type="ECO:0000256" key="2">
    <source>
        <dbReference type="HAMAP-Rule" id="MF_01074"/>
    </source>
</evidence>
<reference evidence="3" key="2">
    <citation type="journal article" date="2021" name="PeerJ">
        <title>Extensive microbial diversity within the chicken gut microbiome revealed by metagenomics and culture.</title>
        <authorList>
            <person name="Gilroy R."/>
            <person name="Ravi A."/>
            <person name="Getino M."/>
            <person name="Pursley I."/>
            <person name="Horton D.L."/>
            <person name="Alikhan N.F."/>
            <person name="Baker D."/>
            <person name="Gharbi K."/>
            <person name="Hall N."/>
            <person name="Watson M."/>
            <person name="Adriaenssens E.M."/>
            <person name="Foster-Nyarko E."/>
            <person name="Jarju S."/>
            <person name="Secka A."/>
            <person name="Antonio M."/>
            <person name="Oren A."/>
            <person name="Chaudhuri R.R."/>
            <person name="La Ragione R."/>
            <person name="Hildebrand F."/>
            <person name="Pallen M.J."/>
        </authorList>
    </citation>
    <scope>NUCLEOTIDE SEQUENCE</scope>
    <source>
        <strain evidence="3">ChiSjej3B21-11622</strain>
    </source>
</reference>
<reference evidence="3" key="1">
    <citation type="submission" date="2020-10" db="EMBL/GenBank/DDBJ databases">
        <authorList>
            <person name="Gilroy R."/>
        </authorList>
    </citation>
    <scope>NUCLEOTIDE SEQUENCE</scope>
    <source>
        <strain evidence="3">ChiSjej3B21-11622</strain>
    </source>
</reference>
<dbReference type="Gene3D" id="3.30.70.1380">
    <property type="entry name" value="Transcriptional regulatory protein pf0864 domain like"/>
    <property type="match status" value="1"/>
</dbReference>
<evidence type="ECO:0000313" key="3">
    <source>
        <dbReference type="EMBL" id="HIQ96242.1"/>
    </source>
</evidence>
<dbReference type="NCBIfam" id="TIGR00299">
    <property type="entry name" value="nickel pincer cofactor biosynthesis protein LarC"/>
    <property type="match status" value="1"/>
</dbReference>
<proteinExistence type="inferred from homology"/>
<dbReference type="PANTHER" id="PTHR36566:SF1">
    <property type="entry name" value="PYRIDINIUM-3,5-BISTHIOCARBOXYLIC ACID MONONUCLEOTIDE NICKEL INSERTION PROTEIN"/>
    <property type="match status" value="1"/>
</dbReference>